<reference evidence="2" key="1">
    <citation type="submission" date="2018-11" db="EMBL/GenBank/DDBJ databases">
        <authorList>
            <consortium name="Pathogen Informatics"/>
        </authorList>
    </citation>
    <scope>NUCLEOTIDE SEQUENCE</scope>
</reference>
<protein>
    <submittedName>
        <fullName evidence="2">Uncharacterized protein</fullName>
    </submittedName>
</protein>
<feature type="region of interest" description="Disordered" evidence="1">
    <location>
        <begin position="48"/>
        <end position="91"/>
    </location>
</feature>
<evidence type="ECO:0000313" key="2">
    <source>
        <dbReference type="EMBL" id="VEL09299.1"/>
    </source>
</evidence>
<sequence length="182" mass="20489">MAKLYGAALCFYEPYDVTRLDNDKCYRLSIDPELALALRHRNCFRSRANEPDSSGVVSPPDLPQGQVKNVGIRDTLEEEVPGEENGEEEKNECMNPASFDFNQNRLGHFSQSRVGDRVIGVTKSICLLSRWSFSDAFRQFLLFLYERCLLPLTNVSNCVFDASLFALTSGPSLTPSMPPLER</sequence>
<keyword evidence="3" id="KW-1185">Reference proteome</keyword>
<evidence type="ECO:0000313" key="3">
    <source>
        <dbReference type="Proteomes" id="UP000784294"/>
    </source>
</evidence>
<dbReference type="Proteomes" id="UP000784294">
    <property type="component" value="Unassembled WGS sequence"/>
</dbReference>
<dbReference type="GO" id="GO:0032483">
    <property type="term" value="P:regulation of Rab protein signal transduction"/>
    <property type="evidence" value="ECO:0007669"/>
    <property type="project" value="TreeGrafter"/>
</dbReference>
<dbReference type="InterPro" id="IPR051696">
    <property type="entry name" value="DENN_Domain_GEFs"/>
</dbReference>
<organism evidence="2 3">
    <name type="scientific">Protopolystoma xenopodis</name>
    <dbReference type="NCBI Taxonomy" id="117903"/>
    <lineage>
        <taxon>Eukaryota</taxon>
        <taxon>Metazoa</taxon>
        <taxon>Spiralia</taxon>
        <taxon>Lophotrochozoa</taxon>
        <taxon>Platyhelminthes</taxon>
        <taxon>Monogenea</taxon>
        <taxon>Polyopisthocotylea</taxon>
        <taxon>Polystomatidea</taxon>
        <taxon>Polystomatidae</taxon>
        <taxon>Protopolystoma</taxon>
    </lineage>
</organism>
<dbReference type="PANTHER" id="PTHR12296:SF30">
    <property type="entry name" value="DENN DOMAIN-CONTAINING PROTEIN CRAG"/>
    <property type="match status" value="1"/>
</dbReference>
<dbReference type="OrthoDB" id="75250at2759"/>
<feature type="compositionally biased region" description="Acidic residues" evidence="1">
    <location>
        <begin position="76"/>
        <end position="90"/>
    </location>
</feature>
<dbReference type="EMBL" id="CAAALY010005988">
    <property type="protein sequence ID" value="VEL09299.1"/>
    <property type="molecule type" value="Genomic_DNA"/>
</dbReference>
<accession>A0A3S5AZW3</accession>
<dbReference type="GO" id="GO:0031410">
    <property type="term" value="C:cytoplasmic vesicle"/>
    <property type="evidence" value="ECO:0007669"/>
    <property type="project" value="TreeGrafter"/>
</dbReference>
<name>A0A3S5AZW3_9PLAT</name>
<evidence type="ECO:0000256" key="1">
    <source>
        <dbReference type="SAM" id="MobiDB-lite"/>
    </source>
</evidence>
<dbReference type="AlphaFoldDB" id="A0A3S5AZW3"/>
<gene>
    <name evidence="2" type="ORF">PXEA_LOCUS2739</name>
</gene>
<proteinExistence type="predicted"/>
<dbReference type="PANTHER" id="PTHR12296">
    <property type="entry name" value="DENN DOMAIN-CONTAINING PROTEIN 4"/>
    <property type="match status" value="1"/>
</dbReference>
<dbReference type="GO" id="GO:0005085">
    <property type="term" value="F:guanyl-nucleotide exchange factor activity"/>
    <property type="evidence" value="ECO:0007669"/>
    <property type="project" value="UniProtKB-ARBA"/>
</dbReference>
<comment type="caution">
    <text evidence="2">The sequence shown here is derived from an EMBL/GenBank/DDBJ whole genome shotgun (WGS) entry which is preliminary data.</text>
</comment>